<evidence type="ECO:0000256" key="6">
    <source>
        <dbReference type="HAMAP-Rule" id="MF_02069"/>
    </source>
</evidence>
<proteinExistence type="inferred from homology"/>
<dbReference type="Proteomes" id="UP000190328">
    <property type="component" value="Unassembled WGS sequence"/>
</dbReference>
<feature type="binding site" evidence="6">
    <location>
        <position position="65"/>
    </location>
    <ligand>
        <name>Zn(2+)</name>
        <dbReference type="ChEBI" id="CHEBI:29105"/>
        <note>catalytic</note>
    </ligand>
</feature>
<dbReference type="UniPathway" id="UPA00790"/>
<dbReference type="Gene3D" id="3.90.180.10">
    <property type="entry name" value="Medium-chain alcohol dehydrogenases, catalytic domain"/>
    <property type="match status" value="1"/>
</dbReference>
<protein>
    <recommendedName>
        <fullName evidence="6">Ribulose-5-phosphate reductase</fullName>
        <shortName evidence="6">Ribulose-5-P reductase</shortName>
        <ecNumber evidence="6">1.1.1.405</ecNumber>
    </recommendedName>
    <alternativeName>
        <fullName evidence="6">Ribitol-5-phosphate dehydrogenase</fullName>
    </alternativeName>
</protein>
<keyword evidence="6" id="KW-0521">NADP</keyword>
<comment type="function">
    <text evidence="6">Catalyzes the NADPH dependent reduction of D-ribulose 5-phosphate to D-ribitol 5-phosphate.</text>
</comment>
<dbReference type="Pfam" id="PF08240">
    <property type="entry name" value="ADH_N"/>
    <property type="match status" value="1"/>
</dbReference>
<accession>A0A1T4P8W7</accession>
<gene>
    <name evidence="6" type="primary">tarJ</name>
    <name evidence="8" type="ORF">SAMN02745116_01704</name>
</gene>
<dbReference type="STRING" id="263852.SAMN02745116_01704"/>
<dbReference type="InterPro" id="IPR013154">
    <property type="entry name" value="ADH-like_N"/>
</dbReference>
<comment type="cofactor">
    <cofactor evidence="1 6">
        <name>Zn(2+)</name>
        <dbReference type="ChEBI" id="CHEBI:29105"/>
    </cofactor>
</comment>
<sequence>MLNKVFRLVSPRQFEAVTIDEEIKEETVIVRPTYLSICHADQRYYTGSRDKAVLRKKLPMSLIHEGVGVVVKDYSGTFEKGQRVIIVPNTPTEKNETIQENYLPTSKFRSSGFDGFMQEYVFSTKDRLVPVLDEVPANVAAYTELISVAMHGINRLERVMNNDREIFGIWGDGNLGYITANLLNGLYPESKLYIFGKNEEKLNFFSFADEVFTVDDIPSDIRVSQAFECVGGIGSQYAIDQIIDTIRPQGAIGIMGVSEHPIEMRTRMVLEKGLTISGSSRSGVTDFENTVQFLATHPLHRKRFENLVGIEKTIRTVDDVHSFFEEDLANDWGKAVMKWEM</sequence>
<keyword evidence="3 6" id="KW-0479">Metal-binding</keyword>
<keyword evidence="4 6" id="KW-0862">Zinc</keyword>
<evidence type="ECO:0000256" key="4">
    <source>
        <dbReference type="ARBA" id="ARBA00022833"/>
    </source>
</evidence>
<dbReference type="Gene3D" id="3.40.50.720">
    <property type="entry name" value="NAD(P)-binding Rossmann-like Domain"/>
    <property type="match status" value="1"/>
</dbReference>
<dbReference type="SUPFAM" id="SSF50129">
    <property type="entry name" value="GroES-like"/>
    <property type="match status" value="1"/>
</dbReference>
<dbReference type="EMBL" id="FUXI01000019">
    <property type="protein sequence ID" value="SJZ87954.1"/>
    <property type="molecule type" value="Genomic_DNA"/>
</dbReference>
<evidence type="ECO:0000313" key="9">
    <source>
        <dbReference type="Proteomes" id="UP000190328"/>
    </source>
</evidence>
<evidence type="ECO:0000313" key="8">
    <source>
        <dbReference type="EMBL" id="SJZ87954.1"/>
    </source>
</evidence>
<evidence type="ECO:0000259" key="7">
    <source>
        <dbReference type="Pfam" id="PF08240"/>
    </source>
</evidence>
<comment type="pathway">
    <text evidence="6">Cell wall biogenesis; poly(ribitol phosphate) teichoic acid biosynthesis.</text>
</comment>
<keyword evidence="6" id="KW-0777">Teichoic acid biosynthesis</keyword>
<organism evidence="8 9">
    <name type="scientific">Pilibacter termitis</name>
    <dbReference type="NCBI Taxonomy" id="263852"/>
    <lineage>
        <taxon>Bacteria</taxon>
        <taxon>Bacillati</taxon>
        <taxon>Bacillota</taxon>
        <taxon>Bacilli</taxon>
        <taxon>Lactobacillales</taxon>
        <taxon>Enterococcaceae</taxon>
        <taxon>Pilibacter</taxon>
    </lineage>
</organism>
<keyword evidence="6" id="KW-0961">Cell wall biogenesis/degradation</keyword>
<dbReference type="PANTHER" id="PTHR43350">
    <property type="entry name" value="NAD-DEPENDENT ALCOHOL DEHYDROGENASE"/>
    <property type="match status" value="1"/>
</dbReference>
<dbReference type="EC" id="1.1.1.405" evidence="6"/>
<evidence type="ECO:0000256" key="5">
    <source>
        <dbReference type="ARBA" id="ARBA00023002"/>
    </source>
</evidence>
<comment type="catalytic activity">
    <reaction evidence="6">
        <text>D-ribitol 5-phosphate + NADP(+) = D-ribulose 5-phosphate + NADPH + H(+)</text>
        <dbReference type="Rhea" id="RHEA:19921"/>
        <dbReference type="ChEBI" id="CHEBI:15378"/>
        <dbReference type="ChEBI" id="CHEBI:57695"/>
        <dbReference type="ChEBI" id="CHEBI:57783"/>
        <dbReference type="ChEBI" id="CHEBI:58121"/>
        <dbReference type="ChEBI" id="CHEBI:58349"/>
        <dbReference type="EC" id="1.1.1.405"/>
    </reaction>
</comment>
<keyword evidence="5 6" id="KW-0560">Oxidoreductase</keyword>
<comment type="similarity">
    <text evidence="2 6">Belongs to the zinc-containing alcohol dehydrogenase family.</text>
</comment>
<dbReference type="PANTHER" id="PTHR43350:SF19">
    <property type="entry name" value="D-GULOSIDE 3-DEHYDROGENASE"/>
    <property type="match status" value="1"/>
</dbReference>
<dbReference type="AlphaFoldDB" id="A0A1T4P8W7"/>
<feature type="domain" description="Alcohol dehydrogenase-like N-terminal" evidence="7">
    <location>
        <begin position="25"/>
        <end position="131"/>
    </location>
</feature>
<evidence type="ECO:0000256" key="1">
    <source>
        <dbReference type="ARBA" id="ARBA00001947"/>
    </source>
</evidence>
<evidence type="ECO:0000256" key="2">
    <source>
        <dbReference type="ARBA" id="ARBA00008072"/>
    </source>
</evidence>
<dbReference type="GO" id="GO:1902012">
    <property type="term" value="P:poly(ribitol phosphate) teichoic acid biosynthetic process"/>
    <property type="evidence" value="ECO:0007669"/>
    <property type="project" value="UniProtKB-UniRule"/>
</dbReference>
<dbReference type="GO" id="GO:0071555">
    <property type="term" value="P:cell wall organization"/>
    <property type="evidence" value="ECO:0007669"/>
    <property type="project" value="UniProtKB-KW"/>
</dbReference>
<reference evidence="8 9" key="1">
    <citation type="submission" date="2017-02" db="EMBL/GenBank/DDBJ databases">
        <authorList>
            <person name="Peterson S.W."/>
        </authorList>
    </citation>
    <scope>NUCLEOTIDE SEQUENCE [LARGE SCALE GENOMIC DNA]</scope>
    <source>
        <strain evidence="8 9">ATCC BAA-1030</strain>
    </source>
</reference>
<dbReference type="SUPFAM" id="SSF51735">
    <property type="entry name" value="NAD(P)-binding Rossmann-fold domains"/>
    <property type="match status" value="1"/>
</dbReference>
<feature type="binding site" evidence="6">
    <location>
        <position position="144"/>
    </location>
    <ligand>
        <name>Zn(2+)</name>
        <dbReference type="ChEBI" id="CHEBI:29105"/>
        <note>catalytic</note>
    </ligand>
</feature>
<dbReference type="InterPro" id="IPR034710">
    <property type="entry name" value="TarJ"/>
</dbReference>
<dbReference type="InterPro" id="IPR036291">
    <property type="entry name" value="NAD(P)-bd_dom_sf"/>
</dbReference>
<dbReference type="HAMAP" id="MF_02069">
    <property type="entry name" value="TarJ"/>
    <property type="match status" value="1"/>
</dbReference>
<keyword evidence="9" id="KW-1185">Reference proteome</keyword>
<evidence type="ECO:0000256" key="3">
    <source>
        <dbReference type="ARBA" id="ARBA00022723"/>
    </source>
</evidence>
<dbReference type="CDD" id="cd08237">
    <property type="entry name" value="ribitol-5-phosphate_DH"/>
    <property type="match status" value="1"/>
</dbReference>
<dbReference type="GO" id="GO:0008270">
    <property type="term" value="F:zinc ion binding"/>
    <property type="evidence" value="ECO:0007669"/>
    <property type="project" value="UniProtKB-UniRule"/>
</dbReference>
<dbReference type="OrthoDB" id="1700359at2"/>
<name>A0A1T4P8W7_9ENTE</name>
<dbReference type="RefSeq" id="WP_078807636.1">
    <property type="nucleotide sequence ID" value="NZ_FUXI01000019.1"/>
</dbReference>
<feature type="binding site" evidence="6">
    <location>
        <position position="38"/>
    </location>
    <ligand>
        <name>Zn(2+)</name>
        <dbReference type="ChEBI" id="CHEBI:29105"/>
        <note>catalytic</note>
    </ligand>
</feature>
<dbReference type="InterPro" id="IPR011032">
    <property type="entry name" value="GroES-like_sf"/>
</dbReference>
<dbReference type="GO" id="GO:0050256">
    <property type="term" value="F:ribitol-5-phosphate 2-dehydrogenase [NAD(P)+] activity"/>
    <property type="evidence" value="ECO:0007669"/>
    <property type="project" value="UniProtKB-UniRule"/>
</dbReference>
<feature type="binding site" evidence="6">
    <location>
        <position position="64"/>
    </location>
    <ligand>
        <name>Zn(2+)</name>
        <dbReference type="ChEBI" id="CHEBI:29105"/>
        <note>catalytic</note>
    </ligand>
</feature>